<feature type="compositionally biased region" description="Basic and acidic residues" evidence="4">
    <location>
        <begin position="13"/>
        <end position="22"/>
    </location>
</feature>
<sequence>MKRLSNLKRKILHKDSSNEPQRDQASGSSSDQPTTVPTHPAKASSTNTLPQPTNNPPPSLISNATATGSSPTAERQMSISERLWKKAYSSLDEPKVVEAYEAILQRVQHEWNTDTTPEDLQRLEHCKSPESRKMWRVVYSGLEKSKKQAKVKESISDVMTIVDSIKGVVDKAVKYSSEASIVWAGVSLGLEILSNPMKEPGLNRKAIVYVVSRMEWYWNLVDLAIDEDRTSMPSATLRSNLESQIVKFYKKLLLFQMYSACLYYRNWASVLVRDLVKLDDWSEKLTEVKNAEDLLRKDMDQFCNEDTNSKLQVIEASSLSQAESLERIFTALREDAQVRQKTEQDEQDRSCIADLFETDPRMDKKRLQRQKGDPLRESYEWILSNEAYQTFMTDRANTVLWINGSPGKGKTMLICGLIDELQPTLRPLSFFFCQASVKEEDRSSDIAVLRGLIYLLLEYQPSLVSILRPHYDKQKERLFSNINSAEQLGEILGSMLQDPSLHDAILLVDALDECTKNRAKLTSLIVQLSGLSTAKWIISSRDWPEIRQDLVDTNGLIPLDLEQEQESVSGAVRSYISNKIDDLARMWGNDTTIKQEVLFYMESHASNTFLWVALVCDKLSKSPKRRILEELRQFPSSLTDLYKAMLDRIKESSEADQLMHILAIACIVHRPLGTEEISTFVDSMLGYDEDDVKDVISSCGSFLTCQEGLILFVHQSVKEFLLDQGKTTLFPLGSKHCHKHIGLRSLDAMENTLRVDIYELGSPDAYIIDEAPSPDPLGPIEYSCAYWAHHLYDSDLKDEPGIATCERILKFLQTKFTCWLEALSLLGSISFAITNIAFLGDILDNVDIQELGDFIDDAMEFINRHTPAITGTSLQVYASGLVFSPQSSVIRKQFSHQIPIWIALKPEMEEEWNTGVRTIYLGSEPEHVSYSPDGQFLAYSEFEWSEICHTTTGDSIYQVESGPAMKAPIYSPDGLMIGCAITEGIAVLDATTFSLIRILEVNARQLIFLPEGAKLVAVVNGDVVVVDWNSGKHICSLHRIVDEATDIALLSESSIVGVSAGQTDAKVWDLYTGECRHTFQSNDEKLRAVACSFDGHSIAGRFQFKVRLWTLSEKTNWVHKHDLSHQYELKCVAFSADSRMVISGAWDDIIRIWDETGTCIKVLKGHTNGISCLAVCQANNELLSGGGDGTLKTWDLSRILSDQIRKRRSSSLSDRSVQWSEQSSRHDEPDLITGLVFSPTGHMVASVFYERTDVWETTNDSRFQLLFSGGTSEKNGISFTPDERLVAMTDKDGNLGVWDRELRAQIHSSEIQDPQYICIASDGSFVTSIALLDIDEEQITLLRVWDLSKDPQTEHHVTSEVLPLESDDIDWQSYLFSTNWKLIAASTVSGRLKVIHRDSGLLVNGQEEDGCLTPLAFSPDNQWLLTYDEYRWDFSLRRLTEPYDFVKLGSIDHDGSSASACSEHVDWQVPTQFGILGICNTDTFSAVRIGWGLSVTMDWVMRGNERMLWIPAEYRRLAVDTNGTRVAFVDPSGRIRMMKFR</sequence>
<dbReference type="Gene3D" id="3.40.50.300">
    <property type="entry name" value="P-loop containing nucleotide triphosphate hydrolases"/>
    <property type="match status" value="1"/>
</dbReference>
<dbReference type="EMBL" id="JAOQBH010000011">
    <property type="protein sequence ID" value="KAJ4129051.1"/>
    <property type="molecule type" value="Genomic_DNA"/>
</dbReference>
<keyword evidence="7" id="KW-1185">Reference proteome</keyword>
<dbReference type="InterPro" id="IPR036322">
    <property type="entry name" value="WD40_repeat_dom_sf"/>
</dbReference>
<feature type="compositionally biased region" description="Basic residues" evidence="4">
    <location>
        <begin position="1"/>
        <end position="12"/>
    </location>
</feature>
<proteinExistence type="predicted"/>
<dbReference type="Pfam" id="PF00400">
    <property type="entry name" value="WD40"/>
    <property type="match status" value="2"/>
</dbReference>
<dbReference type="InterPro" id="IPR031359">
    <property type="entry name" value="NACHT_N"/>
</dbReference>
<evidence type="ECO:0000256" key="3">
    <source>
        <dbReference type="PROSITE-ProRule" id="PRU00221"/>
    </source>
</evidence>
<feature type="compositionally biased region" description="Polar residues" evidence="4">
    <location>
        <begin position="61"/>
        <end position="77"/>
    </location>
</feature>
<dbReference type="PROSITE" id="PS50294">
    <property type="entry name" value="WD_REPEATS_REGION"/>
    <property type="match status" value="2"/>
</dbReference>
<dbReference type="InterPro" id="IPR056884">
    <property type="entry name" value="NPHP3-like_N"/>
</dbReference>
<feature type="compositionally biased region" description="Polar residues" evidence="4">
    <location>
        <begin position="23"/>
        <end position="37"/>
    </location>
</feature>
<keyword evidence="1 3" id="KW-0853">WD repeat</keyword>
<protein>
    <recommendedName>
        <fullName evidence="5">NACHT domain-containing protein</fullName>
    </recommendedName>
</protein>
<accession>A0ABQ8R829</accession>
<dbReference type="PROSITE" id="PS50082">
    <property type="entry name" value="WD_REPEATS_2"/>
    <property type="match status" value="3"/>
</dbReference>
<dbReference type="Gene3D" id="2.130.10.10">
    <property type="entry name" value="YVTN repeat-like/Quinoprotein amine dehydrogenase"/>
    <property type="match status" value="3"/>
</dbReference>
<dbReference type="InterPro" id="IPR027417">
    <property type="entry name" value="P-loop_NTPase"/>
</dbReference>
<dbReference type="SUPFAM" id="SSF50978">
    <property type="entry name" value="WD40 repeat-like"/>
    <property type="match status" value="1"/>
</dbReference>
<dbReference type="InterPro" id="IPR001680">
    <property type="entry name" value="WD40_rpt"/>
</dbReference>
<dbReference type="SUPFAM" id="SSF69322">
    <property type="entry name" value="Tricorn protease domain 2"/>
    <property type="match status" value="1"/>
</dbReference>
<dbReference type="InterPro" id="IPR007111">
    <property type="entry name" value="NACHT_NTPase"/>
</dbReference>
<dbReference type="SMART" id="SM00320">
    <property type="entry name" value="WD40"/>
    <property type="match status" value="6"/>
</dbReference>
<comment type="caution">
    <text evidence="6">The sequence shown here is derived from an EMBL/GenBank/DDBJ whole genome shotgun (WGS) entry which is preliminary data.</text>
</comment>
<name>A0ABQ8R829_FUSEQ</name>
<evidence type="ECO:0000256" key="2">
    <source>
        <dbReference type="ARBA" id="ARBA00022737"/>
    </source>
</evidence>
<keyword evidence="2" id="KW-0677">Repeat</keyword>
<dbReference type="Pfam" id="PF24883">
    <property type="entry name" value="NPHP3_N"/>
    <property type="match status" value="1"/>
</dbReference>
<feature type="repeat" description="WD" evidence="3">
    <location>
        <begin position="1163"/>
        <end position="1197"/>
    </location>
</feature>
<organism evidence="6 7">
    <name type="scientific">Fusarium equiseti</name>
    <name type="common">Fusarium scirpi</name>
    <dbReference type="NCBI Taxonomy" id="61235"/>
    <lineage>
        <taxon>Eukaryota</taxon>
        <taxon>Fungi</taxon>
        <taxon>Dikarya</taxon>
        <taxon>Ascomycota</taxon>
        <taxon>Pezizomycotina</taxon>
        <taxon>Sordariomycetes</taxon>
        <taxon>Hypocreomycetidae</taxon>
        <taxon>Hypocreales</taxon>
        <taxon>Nectriaceae</taxon>
        <taxon>Fusarium</taxon>
        <taxon>Fusarium incarnatum-equiseti species complex</taxon>
    </lineage>
</organism>
<dbReference type="PANTHER" id="PTHR10039">
    <property type="entry name" value="AMELOGENIN"/>
    <property type="match status" value="1"/>
</dbReference>
<feature type="repeat" description="WD" evidence="3">
    <location>
        <begin position="1122"/>
        <end position="1154"/>
    </location>
</feature>
<feature type="region of interest" description="Disordered" evidence="4">
    <location>
        <begin position="1"/>
        <end position="77"/>
    </location>
</feature>
<reference evidence="6" key="1">
    <citation type="submission" date="2022-09" db="EMBL/GenBank/DDBJ databases">
        <title>Fusarium specimens isolated from Avocado Roots.</title>
        <authorList>
            <person name="Stajich J."/>
            <person name="Roper C."/>
            <person name="Heimlech-Rivalta G."/>
        </authorList>
    </citation>
    <scope>NUCLEOTIDE SEQUENCE</scope>
    <source>
        <strain evidence="6">CF00095</strain>
    </source>
</reference>
<evidence type="ECO:0000313" key="6">
    <source>
        <dbReference type="EMBL" id="KAJ4129051.1"/>
    </source>
</evidence>
<dbReference type="PROSITE" id="PS50837">
    <property type="entry name" value="NACHT"/>
    <property type="match status" value="1"/>
</dbReference>
<dbReference type="InterPro" id="IPR015943">
    <property type="entry name" value="WD40/YVTN_repeat-like_dom_sf"/>
</dbReference>
<evidence type="ECO:0000259" key="5">
    <source>
        <dbReference type="PROSITE" id="PS50837"/>
    </source>
</evidence>
<dbReference type="Pfam" id="PF17100">
    <property type="entry name" value="NACHT_N"/>
    <property type="match status" value="1"/>
</dbReference>
<evidence type="ECO:0000313" key="7">
    <source>
        <dbReference type="Proteomes" id="UP001152024"/>
    </source>
</evidence>
<dbReference type="PROSITE" id="PS00678">
    <property type="entry name" value="WD_REPEATS_1"/>
    <property type="match status" value="1"/>
</dbReference>
<evidence type="ECO:0000256" key="4">
    <source>
        <dbReference type="SAM" id="MobiDB-lite"/>
    </source>
</evidence>
<feature type="repeat" description="WD" evidence="3">
    <location>
        <begin position="1267"/>
        <end position="1308"/>
    </location>
</feature>
<feature type="domain" description="NACHT" evidence="5">
    <location>
        <begin position="398"/>
        <end position="541"/>
    </location>
</feature>
<dbReference type="InterPro" id="IPR019775">
    <property type="entry name" value="WD40_repeat_CS"/>
</dbReference>
<gene>
    <name evidence="6" type="ORF">NW768_007582</name>
</gene>
<dbReference type="Proteomes" id="UP001152024">
    <property type="component" value="Unassembled WGS sequence"/>
</dbReference>
<evidence type="ECO:0000256" key="1">
    <source>
        <dbReference type="ARBA" id="ARBA00022574"/>
    </source>
</evidence>